<feature type="compositionally biased region" description="Basic and acidic residues" evidence="2">
    <location>
        <begin position="91"/>
        <end position="103"/>
    </location>
</feature>
<sequence length="103" mass="11780">MDLAEYTAKVALLEEARRCEEDEVEEWQHQTKEVQDDLVKTKEELQLVMMAPPPPPPPVYEPVAYHVHENLQEEGTEDSGYSAKLSSEGILDDRNEEKRVTVA</sequence>
<evidence type="ECO:0000313" key="4">
    <source>
        <dbReference type="Proteomes" id="UP000052978"/>
    </source>
</evidence>
<organism evidence="3 4">
    <name type="scientific">Myotis brandtii</name>
    <name type="common">Brandt's bat</name>
    <dbReference type="NCBI Taxonomy" id="109478"/>
    <lineage>
        <taxon>Eukaryota</taxon>
        <taxon>Metazoa</taxon>
        <taxon>Chordata</taxon>
        <taxon>Craniata</taxon>
        <taxon>Vertebrata</taxon>
        <taxon>Euteleostomi</taxon>
        <taxon>Mammalia</taxon>
        <taxon>Eutheria</taxon>
        <taxon>Laurasiatheria</taxon>
        <taxon>Chiroptera</taxon>
        <taxon>Yangochiroptera</taxon>
        <taxon>Vespertilionidae</taxon>
        <taxon>Myotis</taxon>
    </lineage>
</organism>
<evidence type="ECO:0000256" key="2">
    <source>
        <dbReference type="SAM" id="MobiDB-lite"/>
    </source>
</evidence>
<gene>
    <name evidence="3" type="ORF">D623_10003382</name>
</gene>
<accession>S7P4X8</accession>
<feature type="region of interest" description="Disordered" evidence="2">
    <location>
        <begin position="73"/>
        <end position="103"/>
    </location>
</feature>
<dbReference type="EMBL" id="KE161776">
    <property type="protein sequence ID" value="EPQ05263.1"/>
    <property type="molecule type" value="Genomic_DNA"/>
</dbReference>
<dbReference type="InterPro" id="IPR011174">
    <property type="entry name" value="ERM"/>
</dbReference>
<keyword evidence="4" id="KW-1185">Reference proteome</keyword>
<dbReference type="PANTHER" id="PTHR23281">
    <property type="entry name" value="MERLIN/MOESIN/EZRIN/RADIXIN"/>
    <property type="match status" value="1"/>
</dbReference>
<keyword evidence="1" id="KW-0175">Coiled coil</keyword>
<evidence type="ECO:0000313" key="3">
    <source>
        <dbReference type="EMBL" id="EPQ05263.1"/>
    </source>
</evidence>
<dbReference type="GO" id="GO:0003779">
    <property type="term" value="F:actin binding"/>
    <property type="evidence" value="ECO:0007669"/>
    <property type="project" value="InterPro"/>
</dbReference>
<proteinExistence type="predicted"/>
<name>S7P4X8_MYOBR</name>
<dbReference type="AlphaFoldDB" id="S7P4X8"/>
<feature type="coiled-coil region" evidence="1">
    <location>
        <begin position="3"/>
        <end position="44"/>
    </location>
</feature>
<reference evidence="3 4" key="1">
    <citation type="journal article" date="2013" name="Nat. Commun.">
        <title>Genome analysis reveals insights into physiology and longevity of the Brandt's bat Myotis brandtii.</title>
        <authorList>
            <person name="Seim I."/>
            <person name="Fang X."/>
            <person name="Xiong Z."/>
            <person name="Lobanov A.V."/>
            <person name="Huang Z."/>
            <person name="Ma S."/>
            <person name="Feng Y."/>
            <person name="Turanov A.A."/>
            <person name="Zhu Y."/>
            <person name="Lenz T.L."/>
            <person name="Gerashchenko M.V."/>
            <person name="Fan D."/>
            <person name="Hee Yim S."/>
            <person name="Yao X."/>
            <person name="Jordan D."/>
            <person name="Xiong Y."/>
            <person name="Ma Y."/>
            <person name="Lyapunov A.N."/>
            <person name="Chen G."/>
            <person name="Kulakova O.I."/>
            <person name="Sun Y."/>
            <person name="Lee S.G."/>
            <person name="Bronson R.T."/>
            <person name="Moskalev A.A."/>
            <person name="Sunyaev S.R."/>
            <person name="Zhang G."/>
            <person name="Krogh A."/>
            <person name="Wang J."/>
            <person name="Gladyshev V.N."/>
        </authorList>
    </citation>
    <scope>NUCLEOTIDE SEQUENCE [LARGE SCALE GENOMIC DNA]</scope>
</reference>
<evidence type="ECO:0000256" key="1">
    <source>
        <dbReference type="SAM" id="Coils"/>
    </source>
</evidence>
<protein>
    <submittedName>
        <fullName evidence="3">Ezrin</fullName>
    </submittedName>
</protein>
<dbReference type="Proteomes" id="UP000052978">
    <property type="component" value="Unassembled WGS sequence"/>
</dbReference>